<keyword evidence="3" id="KW-0862">Zinc</keyword>
<dbReference type="Pfam" id="PF01753">
    <property type="entry name" value="zf-MYND"/>
    <property type="match status" value="1"/>
</dbReference>
<keyword evidence="7" id="KW-1185">Reference proteome</keyword>
<proteinExistence type="predicted"/>
<dbReference type="EMBL" id="JANBVO010000001">
    <property type="protein sequence ID" value="KAJ9157528.1"/>
    <property type="molecule type" value="Genomic_DNA"/>
</dbReference>
<dbReference type="AlphaFoldDB" id="A0AA38RVJ8"/>
<feature type="domain" description="MYND-type" evidence="5">
    <location>
        <begin position="150"/>
        <end position="189"/>
    </location>
</feature>
<dbReference type="PROSITE" id="PS50865">
    <property type="entry name" value="ZF_MYND_2"/>
    <property type="match status" value="1"/>
</dbReference>
<evidence type="ECO:0000256" key="2">
    <source>
        <dbReference type="ARBA" id="ARBA00022771"/>
    </source>
</evidence>
<evidence type="ECO:0000256" key="4">
    <source>
        <dbReference type="PROSITE-ProRule" id="PRU00134"/>
    </source>
</evidence>
<keyword evidence="1" id="KW-0479">Metal-binding</keyword>
<name>A0AA38RVJ8_9PEZI</name>
<sequence>MAFPMQVGLFETKDDIYMCKRIQAEAGVNLYTCQDFERVEVIGKLNSGLLDREFEKYFKPNPLDHMLPDDRKRKIILLGMMALRLGVTMHPQILLTMRLILRTLPNIAQQLQVLTALDEYKDGEPYSVGSAIGMGNLPHAPHLPVRTNTCMNCNVRLLDSRSICQGCNTASYCNVNCQVGHWLWHQRVCRPHLPSAYDEFSGWLVPH</sequence>
<evidence type="ECO:0000256" key="1">
    <source>
        <dbReference type="ARBA" id="ARBA00022723"/>
    </source>
</evidence>
<evidence type="ECO:0000256" key="3">
    <source>
        <dbReference type="ARBA" id="ARBA00022833"/>
    </source>
</evidence>
<dbReference type="SUPFAM" id="SSF144232">
    <property type="entry name" value="HIT/MYND zinc finger-like"/>
    <property type="match status" value="1"/>
</dbReference>
<evidence type="ECO:0000259" key="5">
    <source>
        <dbReference type="PROSITE" id="PS50865"/>
    </source>
</evidence>
<reference evidence="6" key="1">
    <citation type="submission" date="2022-07" db="EMBL/GenBank/DDBJ databases">
        <title>Fungi with potential for degradation of polypropylene.</title>
        <authorList>
            <person name="Gostincar C."/>
        </authorList>
    </citation>
    <scope>NUCLEOTIDE SEQUENCE</scope>
    <source>
        <strain evidence="6">EXF-13308</strain>
    </source>
</reference>
<dbReference type="Proteomes" id="UP001174694">
    <property type="component" value="Unassembled WGS sequence"/>
</dbReference>
<accession>A0AA38RVJ8</accession>
<evidence type="ECO:0000313" key="7">
    <source>
        <dbReference type="Proteomes" id="UP001174694"/>
    </source>
</evidence>
<comment type="caution">
    <text evidence="6">The sequence shown here is derived from an EMBL/GenBank/DDBJ whole genome shotgun (WGS) entry which is preliminary data.</text>
</comment>
<evidence type="ECO:0000313" key="6">
    <source>
        <dbReference type="EMBL" id="KAJ9157528.1"/>
    </source>
</evidence>
<keyword evidence="2 4" id="KW-0863">Zinc-finger</keyword>
<dbReference type="GO" id="GO:0008270">
    <property type="term" value="F:zinc ion binding"/>
    <property type="evidence" value="ECO:0007669"/>
    <property type="project" value="UniProtKB-KW"/>
</dbReference>
<organism evidence="6 7">
    <name type="scientific">Pleurostoma richardsiae</name>
    <dbReference type="NCBI Taxonomy" id="41990"/>
    <lineage>
        <taxon>Eukaryota</taxon>
        <taxon>Fungi</taxon>
        <taxon>Dikarya</taxon>
        <taxon>Ascomycota</taxon>
        <taxon>Pezizomycotina</taxon>
        <taxon>Sordariomycetes</taxon>
        <taxon>Sordariomycetidae</taxon>
        <taxon>Calosphaeriales</taxon>
        <taxon>Pleurostomataceae</taxon>
        <taxon>Pleurostoma</taxon>
    </lineage>
</organism>
<gene>
    <name evidence="6" type="ORF">NKR23_g474</name>
</gene>
<protein>
    <recommendedName>
        <fullName evidence="5">MYND-type domain-containing protein</fullName>
    </recommendedName>
</protein>
<dbReference type="PROSITE" id="PS01360">
    <property type="entry name" value="ZF_MYND_1"/>
    <property type="match status" value="1"/>
</dbReference>
<dbReference type="Gene3D" id="6.10.140.2220">
    <property type="match status" value="1"/>
</dbReference>
<dbReference type="InterPro" id="IPR002893">
    <property type="entry name" value="Znf_MYND"/>
</dbReference>